<gene>
    <name evidence="2" type="ORF">B0H64DRAFT_212106</name>
</gene>
<feature type="compositionally biased region" description="Gly residues" evidence="1">
    <location>
        <begin position="35"/>
        <end position="55"/>
    </location>
</feature>
<feature type="region of interest" description="Disordered" evidence="1">
    <location>
        <begin position="1"/>
        <end position="56"/>
    </location>
</feature>
<dbReference type="EMBL" id="JAUEPN010000006">
    <property type="protein sequence ID" value="KAK3293404.1"/>
    <property type="molecule type" value="Genomic_DNA"/>
</dbReference>
<name>A0AAE0LQQ9_9PEZI</name>
<feature type="compositionally biased region" description="Polar residues" evidence="1">
    <location>
        <begin position="8"/>
        <end position="18"/>
    </location>
</feature>
<reference evidence="2" key="1">
    <citation type="journal article" date="2023" name="Mol. Phylogenet. Evol.">
        <title>Genome-scale phylogeny and comparative genomics of the fungal order Sordariales.</title>
        <authorList>
            <person name="Hensen N."/>
            <person name="Bonometti L."/>
            <person name="Westerberg I."/>
            <person name="Brannstrom I.O."/>
            <person name="Guillou S."/>
            <person name="Cros-Aarteil S."/>
            <person name="Calhoun S."/>
            <person name="Haridas S."/>
            <person name="Kuo A."/>
            <person name="Mondo S."/>
            <person name="Pangilinan J."/>
            <person name="Riley R."/>
            <person name="LaButti K."/>
            <person name="Andreopoulos B."/>
            <person name="Lipzen A."/>
            <person name="Chen C."/>
            <person name="Yan M."/>
            <person name="Daum C."/>
            <person name="Ng V."/>
            <person name="Clum A."/>
            <person name="Steindorff A."/>
            <person name="Ohm R.A."/>
            <person name="Martin F."/>
            <person name="Silar P."/>
            <person name="Natvig D.O."/>
            <person name="Lalanne C."/>
            <person name="Gautier V."/>
            <person name="Ament-Velasquez S.L."/>
            <person name="Kruys A."/>
            <person name="Hutchinson M.I."/>
            <person name="Powell A.J."/>
            <person name="Barry K."/>
            <person name="Miller A.N."/>
            <person name="Grigoriev I.V."/>
            <person name="Debuchy R."/>
            <person name="Gladieux P."/>
            <person name="Hiltunen Thoren M."/>
            <person name="Johannesson H."/>
        </authorList>
    </citation>
    <scope>NUCLEOTIDE SEQUENCE</scope>
    <source>
        <strain evidence="2">CBS 168.71</strain>
    </source>
</reference>
<feature type="region of interest" description="Disordered" evidence="1">
    <location>
        <begin position="68"/>
        <end position="99"/>
    </location>
</feature>
<evidence type="ECO:0000313" key="2">
    <source>
        <dbReference type="EMBL" id="KAK3293404.1"/>
    </source>
</evidence>
<sequence>MVGMVPPASSSPKSQNPVSCRPLEAHHGVSAQGRAAGGRGAVEGRSRGGMQGRGRGPLRFLVANHAPTPTQQLSNSATQPPAQPSTTHPAQPTLSTSQPEAWDIVCKSLAITRRQSTSRISNDQHAVVHALSLKSVRGLHRPELDERVHRGRCSETATFCSFCGSDMEALLPRDMQSFIRVGARTSRASGTASGSPPPPLLQHLVPSPELYRALDASCGCAATAGLFCGRERAARPTRNPDPAGLSQRLRGIGTRGTRGTPTAELR</sequence>
<accession>A0AAE0LQQ9</accession>
<feature type="region of interest" description="Disordered" evidence="1">
    <location>
        <begin position="233"/>
        <end position="266"/>
    </location>
</feature>
<dbReference type="GeneID" id="87836397"/>
<dbReference type="AlphaFoldDB" id="A0AAE0LQQ9"/>
<keyword evidence="3" id="KW-1185">Reference proteome</keyword>
<protein>
    <submittedName>
        <fullName evidence="2">Uncharacterized protein</fullName>
    </submittedName>
</protein>
<reference evidence="2" key="2">
    <citation type="submission" date="2023-06" db="EMBL/GenBank/DDBJ databases">
        <authorList>
            <consortium name="Lawrence Berkeley National Laboratory"/>
            <person name="Haridas S."/>
            <person name="Hensen N."/>
            <person name="Bonometti L."/>
            <person name="Westerberg I."/>
            <person name="Brannstrom I.O."/>
            <person name="Guillou S."/>
            <person name="Cros-Aarteil S."/>
            <person name="Calhoun S."/>
            <person name="Kuo A."/>
            <person name="Mondo S."/>
            <person name="Pangilinan J."/>
            <person name="Riley R."/>
            <person name="Labutti K."/>
            <person name="Andreopoulos B."/>
            <person name="Lipzen A."/>
            <person name="Chen C."/>
            <person name="Yanf M."/>
            <person name="Daum C."/>
            <person name="Ng V."/>
            <person name="Clum A."/>
            <person name="Steindorff A."/>
            <person name="Ohm R."/>
            <person name="Martin F."/>
            <person name="Silar P."/>
            <person name="Natvig D."/>
            <person name="Lalanne C."/>
            <person name="Gautier V."/>
            <person name="Ament-Velasquez S.L."/>
            <person name="Kruys A."/>
            <person name="Hutchinson M.I."/>
            <person name="Powell A.J."/>
            <person name="Barry K."/>
            <person name="Miller A.N."/>
            <person name="Grigoriev I.V."/>
            <person name="Debuchy R."/>
            <person name="Gladieux P."/>
            <person name="Thoren M.H."/>
            <person name="Johannesson H."/>
        </authorList>
    </citation>
    <scope>NUCLEOTIDE SEQUENCE</scope>
    <source>
        <strain evidence="2">CBS 168.71</strain>
    </source>
</reference>
<evidence type="ECO:0000256" key="1">
    <source>
        <dbReference type="SAM" id="MobiDB-lite"/>
    </source>
</evidence>
<feature type="compositionally biased region" description="Low complexity" evidence="1">
    <location>
        <begin position="248"/>
        <end position="266"/>
    </location>
</feature>
<dbReference type="Proteomes" id="UP001278766">
    <property type="component" value="Unassembled WGS sequence"/>
</dbReference>
<comment type="caution">
    <text evidence="2">The sequence shown here is derived from an EMBL/GenBank/DDBJ whole genome shotgun (WGS) entry which is preliminary data.</text>
</comment>
<dbReference type="RefSeq" id="XP_062656918.1">
    <property type="nucleotide sequence ID" value="XM_062799449.1"/>
</dbReference>
<evidence type="ECO:0000313" key="3">
    <source>
        <dbReference type="Proteomes" id="UP001278766"/>
    </source>
</evidence>
<organism evidence="2 3">
    <name type="scientific">Chaetomium fimeti</name>
    <dbReference type="NCBI Taxonomy" id="1854472"/>
    <lineage>
        <taxon>Eukaryota</taxon>
        <taxon>Fungi</taxon>
        <taxon>Dikarya</taxon>
        <taxon>Ascomycota</taxon>
        <taxon>Pezizomycotina</taxon>
        <taxon>Sordariomycetes</taxon>
        <taxon>Sordariomycetidae</taxon>
        <taxon>Sordariales</taxon>
        <taxon>Chaetomiaceae</taxon>
        <taxon>Chaetomium</taxon>
    </lineage>
</organism>
<proteinExistence type="predicted"/>